<gene>
    <name evidence="9" type="ORF">JCR33_23995</name>
</gene>
<dbReference type="Pfam" id="PF02653">
    <property type="entry name" value="BPD_transp_2"/>
    <property type="match status" value="1"/>
</dbReference>
<keyword evidence="10" id="KW-1185">Reference proteome</keyword>
<dbReference type="GO" id="GO:0005886">
    <property type="term" value="C:plasma membrane"/>
    <property type="evidence" value="ECO:0007669"/>
    <property type="project" value="UniProtKB-SubCell"/>
</dbReference>
<proteinExistence type="predicted"/>
<dbReference type="InterPro" id="IPR001851">
    <property type="entry name" value="ABC_transp_permease"/>
</dbReference>
<comment type="caution">
    <text evidence="9">The sequence shown here is derived from an EMBL/GenBank/DDBJ whole genome shotgun (WGS) entry which is preliminary data.</text>
</comment>
<dbReference type="EMBL" id="JAEKJA010000040">
    <property type="protein sequence ID" value="MBJ3778784.1"/>
    <property type="molecule type" value="Genomic_DNA"/>
</dbReference>
<feature type="transmembrane region" description="Helical" evidence="8">
    <location>
        <begin position="12"/>
        <end position="32"/>
    </location>
</feature>
<keyword evidence="4" id="KW-0997">Cell inner membrane</keyword>
<evidence type="ECO:0000256" key="1">
    <source>
        <dbReference type="ARBA" id="ARBA00004651"/>
    </source>
</evidence>
<feature type="transmembrane region" description="Helical" evidence="8">
    <location>
        <begin position="293"/>
        <end position="311"/>
    </location>
</feature>
<keyword evidence="3" id="KW-1003">Cell membrane</keyword>
<keyword evidence="7 8" id="KW-0472">Membrane</keyword>
<organism evidence="9 10">
    <name type="scientific">Acuticoccus mangrovi</name>
    <dbReference type="NCBI Taxonomy" id="2796142"/>
    <lineage>
        <taxon>Bacteria</taxon>
        <taxon>Pseudomonadati</taxon>
        <taxon>Pseudomonadota</taxon>
        <taxon>Alphaproteobacteria</taxon>
        <taxon>Hyphomicrobiales</taxon>
        <taxon>Amorphaceae</taxon>
        <taxon>Acuticoccus</taxon>
    </lineage>
</organism>
<evidence type="ECO:0000256" key="4">
    <source>
        <dbReference type="ARBA" id="ARBA00022519"/>
    </source>
</evidence>
<keyword evidence="5 8" id="KW-0812">Transmembrane</keyword>
<dbReference type="PANTHER" id="PTHR32196:SF21">
    <property type="entry name" value="ABC TRANSPORTER PERMEASE PROTEIN YPHD-RELATED"/>
    <property type="match status" value="1"/>
</dbReference>
<protein>
    <submittedName>
        <fullName evidence="9">ABC transporter permease</fullName>
    </submittedName>
</protein>
<evidence type="ECO:0000313" key="9">
    <source>
        <dbReference type="EMBL" id="MBJ3778784.1"/>
    </source>
</evidence>
<dbReference type="GO" id="GO:0022857">
    <property type="term" value="F:transmembrane transporter activity"/>
    <property type="evidence" value="ECO:0007669"/>
    <property type="project" value="InterPro"/>
</dbReference>
<feature type="transmembrane region" description="Helical" evidence="8">
    <location>
        <begin position="122"/>
        <end position="141"/>
    </location>
</feature>
<evidence type="ECO:0000256" key="6">
    <source>
        <dbReference type="ARBA" id="ARBA00022989"/>
    </source>
</evidence>
<dbReference type="Proteomes" id="UP000609531">
    <property type="component" value="Unassembled WGS sequence"/>
</dbReference>
<dbReference type="CDD" id="cd06579">
    <property type="entry name" value="TM_PBP1_transp_AraH_like"/>
    <property type="match status" value="1"/>
</dbReference>
<evidence type="ECO:0000313" key="10">
    <source>
        <dbReference type="Proteomes" id="UP000609531"/>
    </source>
</evidence>
<evidence type="ECO:0000256" key="5">
    <source>
        <dbReference type="ARBA" id="ARBA00022692"/>
    </source>
</evidence>
<feature type="transmembrane region" description="Helical" evidence="8">
    <location>
        <begin position="161"/>
        <end position="183"/>
    </location>
</feature>
<evidence type="ECO:0000256" key="2">
    <source>
        <dbReference type="ARBA" id="ARBA00022448"/>
    </source>
</evidence>
<evidence type="ECO:0000256" key="7">
    <source>
        <dbReference type="ARBA" id="ARBA00023136"/>
    </source>
</evidence>
<accession>A0A934MP50</accession>
<dbReference type="AlphaFoldDB" id="A0A934MP50"/>
<comment type="subcellular location">
    <subcellularLocation>
        <location evidence="1">Cell membrane</location>
        <topology evidence="1">Multi-pass membrane protein</topology>
    </subcellularLocation>
</comment>
<keyword evidence="2" id="KW-0813">Transport</keyword>
<feature type="transmembrane region" description="Helical" evidence="8">
    <location>
        <begin position="211"/>
        <end position="231"/>
    </location>
</feature>
<feature type="transmembrane region" description="Helical" evidence="8">
    <location>
        <begin position="94"/>
        <end position="115"/>
    </location>
</feature>
<name>A0A934MP50_9HYPH</name>
<dbReference type="PANTHER" id="PTHR32196">
    <property type="entry name" value="ABC TRANSPORTER PERMEASE PROTEIN YPHD-RELATED-RELATED"/>
    <property type="match status" value="1"/>
</dbReference>
<feature type="transmembrane region" description="Helical" evidence="8">
    <location>
        <begin position="44"/>
        <end position="67"/>
    </location>
</feature>
<keyword evidence="6 8" id="KW-1133">Transmembrane helix</keyword>
<feature type="transmembrane region" description="Helical" evidence="8">
    <location>
        <begin position="269"/>
        <end position="287"/>
    </location>
</feature>
<evidence type="ECO:0000256" key="8">
    <source>
        <dbReference type="SAM" id="Phobius"/>
    </source>
</evidence>
<evidence type="ECO:0000256" key="3">
    <source>
        <dbReference type="ARBA" id="ARBA00022475"/>
    </source>
</evidence>
<reference evidence="9" key="1">
    <citation type="submission" date="2020-12" db="EMBL/GenBank/DDBJ databases">
        <title>Bacterial taxonomy.</title>
        <authorList>
            <person name="Pan X."/>
        </authorList>
    </citation>
    <scope>NUCLEOTIDE SEQUENCE</scope>
    <source>
        <strain evidence="9">B2012</strain>
    </source>
</reference>
<feature type="transmembrane region" description="Helical" evidence="8">
    <location>
        <begin position="243"/>
        <end position="262"/>
    </location>
</feature>
<sequence length="323" mass="34460">MLPTWSDVGHLAQRQGILIAFILFIIAFSFTSERFASWDNASTVFRQVSIIGTMALGVTVVVIGGNLDLSVGSMLSFATVLVVDLHDKIGPAPAMAITLVATLAIGAVNGILVGFLRLNSLIVTLGMLSAIQGVTLIYSGGQNVDITDQEATWFAFFGRDFLLGVAVPTWIFLGLAVVFQIVLTRTAYGRRVFAVGGNPMAATFSGIRRSYVVFSTYLVSAFTTFCAALILGSRVMGSQNNVGQGYELMVLAGVILGGTSLLGGSGSMVKTVIGVLILGFIQNGLLLMGYQYYAQWLVTWVVIILAVWLDVASKRGRLFTTTT</sequence>